<feature type="coiled-coil region" evidence="1">
    <location>
        <begin position="584"/>
        <end position="611"/>
    </location>
</feature>
<dbReference type="GO" id="GO:0005813">
    <property type="term" value="C:centrosome"/>
    <property type="evidence" value="ECO:0007669"/>
    <property type="project" value="TreeGrafter"/>
</dbReference>
<evidence type="ECO:0000256" key="2">
    <source>
        <dbReference type="SAM" id="MobiDB-lite"/>
    </source>
</evidence>
<keyword evidence="4" id="KW-1185">Reference proteome</keyword>
<evidence type="ECO:0000256" key="1">
    <source>
        <dbReference type="SAM" id="Coils"/>
    </source>
</evidence>
<dbReference type="EMBL" id="OU893348">
    <property type="protein sequence ID" value="CAH0751769.1"/>
    <property type="molecule type" value="Genomic_DNA"/>
</dbReference>
<dbReference type="GO" id="GO:0007099">
    <property type="term" value="P:centriole replication"/>
    <property type="evidence" value="ECO:0007669"/>
    <property type="project" value="InterPro"/>
</dbReference>
<keyword evidence="1" id="KW-0175">Coiled coil</keyword>
<feature type="region of interest" description="Disordered" evidence="2">
    <location>
        <begin position="256"/>
        <end position="276"/>
    </location>
</feature>
<dbReference type="GO" id="GO:1902017">
    <property type="term" value="P:regulation of cilium assembly"/>
    <property type="evidence" value="ECO:0007669"/>
    <property type="project" value="InterPro"/>
</dbReference>
<proteinExistence type="predicted"/>
<sequence>MSETDDTDVLLLIPPDFFLVNSSSSEDSPLESSRTVVYKPSCTAQVLGKLVDQVYSIESRLSNLEINSTVDTLSSYSTLSRYKRSETTNSLDSVSVDCKYYTFPRRRRRRKINKKERKRDLSLTSLDLPSSEKGIPLLKLSQGIDVASSKFSDLNDNRSMDGDISSIVSTPSKKNDKLLLHEIDEFLTKVEAYESPETKFRDQMTSLSPENVIKATGDYISHKLEKSNLDDVKLPSGRVVSSNILDKYIYLVKNQPQQSHSEKSIPSSVPQKVNEDTSSICQSDIKESQLKYDVKSPSIRKLNFCETKDVQPTSTPKKSQQQSTSSLDSFRPTSNKIFDRANKVLEQYKSQSYSRAANSMTDSSYLISPKKNEFKMPQMKPYTHDHKESAKFAAMQNKLIDSIDTDLLSLSDLWGEKGEKLERVESLKLEEERLKREHCEAMIQQLQKKILDQQEKLAVALKVDRAKDSAIAKLKEAWLRITGSLDKAEERHRTALEKMVREVENFKAVADEAQRKTHHFEAELYKALDLAHDYQNKCKQLTEEKKQLEEGMEKALASQRGIICNKDKEIEMLKDNYDTVMKMNKQSTDCLKNLEDNLNKEKAEHEVTKGKVNDLGSKIQSINEETSLLHQERDVLKDKVNEERSRGNILERQLCEKQNQCSELLKKCVSYFLFFFHLLAFNLSIQIAGR</sequence>
<feature type="region of interest" description="Disordered" evidence="2">
    <location>
        <begin position="305"/>
        <end position="333"/>
    </location>
</feature>
<reference evidence="3" key="2">
    <citation type="submission" date="2022-10" db="EMBL/GenBank/DDBJ databases">
        <authorList>
            <consortium name="ENA_rothamsted_submissions"/>
            <consortium name="culmorum"/>
            <person name="King R."/>
        </authorList>
    </citation>
    <scope>NUCLEOTIDE SEQUENCE</scope>
</reference>
<feature type="compositionally biased region" description="Low complexity" evidence="2">
    <location>
        <begin position="311"/>
        <end position="326"/>
    </location>
</feature>
<evidence type="ECO:0000313" key="4">
    <source>
        <dbReference type="Proteomes" id="UP001153714"/>
    </source>
</evidence>
<dbReference type="Proteomes" id="UP001153714">
    <property type="component" value="Chromosome 17"/>
</dbReference>
<reference evidence="3" key="1">
    <citation type="submission" date="2021-12" db="EMBL/GenBank/DDBJ databases">
        <authorList>
            <person name="King R."/>
        </authorList>
    </citation>
    <scope>NUCLEOTIDE SEQUENCE</scope>
</reference>
<dbReference type="PANTHER" id="PTHR34439:SF1">
    <property type="entry name" value="CENTROBIN"/>
    <property type="match status" value="1"/>
</dbReference>
<gene>
    <name evidence="3" type="ORF">DIATSA_LOCUS4942</name>
</gene>
<dbReference type="InterPro" id="IPR038923">
    <property type="entry name" value="Centrobin"/>
</dbReference>
<accession>A0A9P0C4J7</accession>
<dbReference type="OrthoDB" id="8190486at2759"/>
<feature type="coiled-coil region" evidence="1">
    <location>
        <begin position="417"/>
        <end position="558"/>
    </location>
</feature>
<name>A0A9P0C4J7_9NEOP</name>
<evidence type="ECO:0000313" key="3">
    <source>
        <dbReference type="EMBL" id="CAH0751769.1"/>
    </source>
</evidence>
<protein>
    <submittedName>
        <fullName evidence="3">Uncharacterized protein</fullName>
    </submittedName>
</protein>
<dbReference type="GO" id="GO:1902410">
    <property type="term" value="P:mitotic cytokinetic process"/>
    <property type="evidence" value="ECO:0007669"/>
    <property type="project" value="TreeGrafter"/>
</dbReference>
<dbReference type="GO" id="GO:0051299">
    <property type="term" value="P:centrosome separation"/>
    <property type="evidence" value="ECO:0007669"/>
    <property type="project" value="TreeGrafter"/>
</dbReference>
<dbReference type="GO" id="GO:0005814">
    <property type="term" value="C:centriole"/>
    <property type="evidence" value="ECO:0007669"/>
    <property type="project" value="TreeGrafter"/>
</dbReference>
<dbReference type="PANTHER" id="PTHR34439">
    <property type="entry name" value="CENTROBIN"/>
    <property type="match status" value="1"/>
</dbReference>
<dbReference type="AlphaFoldDB" id="A0A9P0C4J7"/>
<organism evidence="3 4">
    <name type="scientific">Diatraea saccharalis</name>
    <name type="common">sugarcane borer</name>
    <dbReference type="NCBI Taxonomy" id="40085"/>
    <lineage>
        <taxon>Eukaryota</taxon>
        <taxon>Metazoa</taxon>
        <taxon>Ecdysozoa</taxon>
        <taxon>Arthropoda</taxon>
        <taxon>Hexapoda</taxon>
        <taxon>Insecta</taxon>
        <taxon>Pterygota</taxon>
        <taxon>Neoptera</taxon>
        <taxon>Endopterygota</taxon>
        <taxon>Lepidoptera</taxon>
        <taxon>Glossata</taxon>
        <taxon>Ditrysia</taxon>
        <taxon>Pyraloidea</taxon>
        <taxon>Crambidae</taxon>
        <taxon>Crambinae</taxon>
        <taxon>Diatraea</taxon>
    </lineage>
</organism>